<dbReference type="Proteomes" id="UP000271098">
    <property type="component" value="Unassembled WGS sequence"/>
</dbReference>
<dbReference type="OrthoDB" id="5839724at2759"/>
<gene>
    <name evidence="4" type="ORF">GPUH_LOCUS15962</name>
</gene>
<reference evidence="4 5" key="2">
    <citation type="submission" date="2018-11" db="EMBL/GenBank/DDBJ databases">
        <authorList>
            <consortium name="Pathogen Informatics"/>
        </authorList>
    </citation>
    <scope>NUCLEOTIDE SEQUENCE [LARGE SCALE GENOMIC DNA]</scope>
</reference>
<evidence type="ECO:0000313" key="5">
    <source>
        <dbReference type="Proteomes" id="UP000271098"/>
    </source>
</evidence>
<dbReference type="EC" id="2.3.2.26" evidence="2"/>
<dbReference type="GO" id="GO:0006511">
    <property type="term" value="P:ubiquitin-dependent protein catabolic process"/>
    <property type="evidence" value="ECO:0007669"/>
    <property type="project" value="TreeGrafter"/>
</dbReference>
<protein>
    <recommendedName>
        <fullName evidence="2">HECT-type E3 ubiquitin transferase</fullName>
        <ecNumber evidence="2">2.3.2.26</ecNumber>
    </recommendedName>
</protein>
<dbReference type="PANTHER" id="PTHR45700">
    <property type="entry name" value="UBIQUITIN-PROTEIN LIGASE E3C"/>
    <property type="match status" value="1"/>
</dbReference>
<accession>A0A183E4R9</accession>
<dbReference type="PANTHER" id="PTHR45700:SF2">
    <property type="entry name" value="UBIQUITIN-PROTEIN LIGASE E3C"/>
    <property type="match status" value="1"/>
</dbReference>
<organism evidence="6">
    <name type="scientific">Gongylonema pulchrum</name>
    <dbReference type="NCBI Taxonomy" id="637853"/>
    <lineage>
        <taxon>Eukaryota</taxon>
        <taxon>Metazoa</taxon>
        <taxon>Ecdysozoa</taxon>
        <taxon>Nematoda</taxon>
        <taxon>Chromadorea</taxon>
        <taxon>Rhabditida</taxon>
        <taxon>Spirurina</taxon>
        <taxon>Spiruromorpha</taxon>
        <taxon>Spiruroidea</taxon>
        <taxon>Gongylonematidae</taxon>
        <taxon>Gongylonema</taxon>
    </lineage>
</organism>
<dbReference type="InterPro" id="IPR044611">
    <property type="entry name" value="E3A/B/C-like"/>
</dbReference>
<dbReference type="WBParaSite" id="GPUH_0001598201-mRNA-1">
    <property type="protein sequence ID" value="GPUH_0001598201-mRNA-1"/>
    <property type="gene ID" value="GPUH_0001598201"/>
</dbReference>
<evidence type="ECO:0000256" key="3">
    <source>
        <dbReference type="ARBA" id="ARBA00022679"/>
    </source>
</evidence>
<dbReference type="EMBL" id="UYRT01083121">
    <property type="protein sequence ID" value="VDN27003.1"/>
    <property type="molecule type" value="Genomic_DNA"/>
</dbReference>
<proteinExistence type="predicted"/>
<keyword evidence="5" id="KW-1185">Reference proteome</keyword>
<dbReference type="GO" id="GO:0000209">
    <property type="term" value="P:protein polyubiquitination"/>
    <property type="evidence" value="ECO:0007669"/>
    <property type="project" value="InterPro"/>
</dbReference>
<name>A0A183E4R9_9BILA</name>
<sequence>MIDDDKVKLATVFATLTQKISPPLPHKVERNEDSDTDDECGGVIQASTSSAEPDILTRPFYLKSVISELRELLSDEVFTSVLLTHRDGLASVCALAYFIRLHSLLDHTALMSLFSSFRRLIPNLWQLITSLSTKAVFGTTQPIISMLERGENISQGDEQSLITALSLFITMMTNVLMTVDDDDFQNGGFADAAVPLTLRQIADVVVHCRDLTLGLIDLAFPVNTAPFQSVSQAPLKSSKWSDLFQNVAMLTKALHERDSRLHFMPHNFWSNHNRRVVLNSSLWQGGRGRRFRMRRPFEFVRFLLPGEGSDTEDPPTASELRDLSIVRSIPFVIPFMQRIEFSYHCRNQS</sequence>
<reference evidence="6" key="1">
    <citation type="submission" date="2016-06" db="UniProtKB">
        <authorList>
            <consortium name="WormBaseParasite"/>
        </authorList>
    </citation>
    <scope>IDENTIFICATION</scope>
</reference>
<comment type="catalytic activity">
    <reaction evidence="1">
        <text>S-ubiquitinyl-[E2 ubiquitin-conjugating enzyme]-L-cysteine + [acceptor protein]-L-lysine = [E2 ubiquitin-conjugating enzyme]-L-cysteine + N(6)-ubiquitinyl-[acceptor protein]-L-lysine.</text>
        <dbReference type="EC" id="2.3.2.26"/>
    </reaction>
</comment>
<keyword evidence="3" id="KW-0808">Transferase</keyword>
<dbReference type="GO" id="GO:0061630">
    <property type="term" value="F:ubiquitin protein ligase activity"/>
    <property type="evidence" value="ECO:0007669"/>
    <property type="project" value="UniProtKB-EC"/>
</dbReference>
<evidence type="ECO:0000256" key="1">
    <source>
        <dbReference type="ARBA" id="ARBA00000885"/>
    </source>
</evidence>
<dbReference type="AlphaFoldDB" id="A0A183E4R9"/>
<evidence type="ECO:0000256" key="2">
    <source>
        <dbReference type="ARBA" id="ARBA00012485"/>
    </source>
</evidence>
<evidence type="ECO:0000313" key="6">
    <source>
        <dbReference type="WBParaSite" id="GPUH_0001598201-mRNA-1"/>
    </source>
</evidence>
<evidence type="ECO:0000313" key="4">
    <source>
        <dbReference type="EMBL" id="VDN27003.1"/>
    </source>
</evidence>